<evidence type="ECO:0000313" key="4">
    <source>
        <dbReference type="EMBL" id="GAF91246.1"/>
    </source>
</evidence>
<accession>X0TVN4</accession>
<dbReference type="SUPFAM" id="SSF53474">
    <property type="entry name" value="alpha/beta-Hydrolases"/>
    <property type="match status" value="1"/>
</dbReference>
<gene>
    <name evidence="4" type="ORF">S01H1_19023</name>
</gene>
<feature type="domain" description="Dienelactone hydrolase" evidence="3">
    <location>
        <begin position="85"/>
        <end position="200"/>
    </location>
</feature>
<dbReference type="EMBL" id="BARS01010231">
    <property type="protein sequence ID" value="GAF91246.1"/>
    <property type="molecule type" value="Genomic_DNA"/>
</dbReference>
<dbReference type="PANTHER" id="PTHR43037:SF5">
    <property type="entry name" value="FERULOYL ESTERASE"/>
    <property type="match status" value="1"/>
</dbReference>
<dbReference type="Gene3D" id="3.40.50.1820">
    <property type="entry name" value="alpha/beta hydrolase"/>
    <property type="match status" value="1"/>
</dbReference>
<comment type="caution">
    <text evidence="4">The sequence shown here is derived from an EMBL/GenBank/DDBJ whole genome shotgun (WGS) entry which is preliminary data.</text>
</comment>
<dbReference type="Pfam" id="PF01738">
    <property type="entry name" value="DLH"/>
    <property type="match status" value="1"/>
</dbReference>
<evidence type="ECO:0000259" key="3">
    <source>
        <dbReference type="Pfam" id="PF01738"/>
    </source>
</evidence>
<keyword evidence="1" id="KW-0732">Signal</keyword>
<evidence type="ECO:0000256" key="2">
    <source>
        <dbReference type="ARBA" id="ARBA00022801"/>
    </source>
</evidence>
<organism evidence="4">
    <name type="scientific">marine sediment metagenome</name>
    <dbReference type="NCBI Taxonomy" id="412755"/>
    <lineage>
        <taxon>unclassified sequences</taxon>
        <taxon>metagenomes</taxon>
        <taxon>ecological metagenomes</taxon>
    </lineage>
</organism>
<reference evidence="4" key="1">
    <citation type="journal article" date="2014" name="Front. Microbiol.">
        <title>High frequency of phylogenetically diverse reductive dehalogenase-homologous genes in deep subseafloor sedimentary metagenomes.</title>
        <authorList>
            <person name="Kawai M."/>
            <person name="Futagami T."/>
            <person name="Toyoda A."/>
            <person name="Takaki Y."/>
            <person name="Nishi S."/>
            <person name="Hori S."/>
            <person name="Arai W."/>
            <person name="Tsubouchi T."/>
            <person name="Morono Y."/>
            <person name="Uchiyama I."/>
            <person name="Ito T."/>
            <person name="Fujiyama A."/>
            <person name="Inagaki F."/>
            <person name="Takami H."/>
        </authorList>
    </citation>
    <scope>NUCLEOTIDE SEQUENCE</scope>
    <source>
        <strain evidence="4">Expedition CK06-06</strain>
    </source>
</reference>
<evidence type="ECO:0000256" key="1">
    <source>
        <dbReference type="ARBA" id="ARBA00022729"/>
    </source>
</evidence>
<sequence length="316" mass="35657">RADEMKTRQLSHGGLKMPFYYKIFGDKPKNGRSMYISMHGGGGAPRAVNNQQWENQKRLYRLEEGVYVAPRAPTDSWNLWHQGHIDRLFGRLIENMIVFEDVDPNRVYLMGYSAGGDGAYQLAPRMADRWAAAAMMAGHPGDTSPLGLRNVAFTIHAGERDAAYNRNNIARAWQRTLADLQKADPNGYVHWVKVYPGKGHWLDGEDSAAIPWMAKHQRNPRPSRIVWKQDDVAHARFYWLAVEPNNAGPRAEVTANCIGQKIDIRASGVKRLTIRLSDQLLNLDEPIIITSDEKPLFNGHVTRTIAVLEKTLAEHG</sequence>
<dbReference type="GO" id="GO:0016787">
    <property type="term" value="F:hydrolase activity"/>
    <property type="evidence" value="ECO:0007669"/>
    <property type="project" value="UniProtKB-KW"/>
</dbReference>
<feature type="non-terminal residue" evidence="4">
    <location>
        <position position="1"/>
    </location>
</feature>
<dbReference type="InterPro" id="IPR050955">
    <property type="entry name" value="Plant_Biomass_Hydrol_Est"/>
</dbReference>
<feature type="non-terminal residue" evidence="4">
    <location>
        <position position="316"/>
    </location>
</feature>
<dbReference type="PANTHER" id="PTHR43037">
    <property type="entry name" value="UNNAMED PRODUCT-RELATED"/>
    <property type="match status" value="1"/>
</dbReference>
<protein>
    <recommendedName>
        <fullName evidence="3">Dienelactone hydrolase domain-containing protein</fullName>
    </recommendedName>
</protein>
<keyword evidence="2" id="KW-0378">Hydrolase</keyword>
<dbReference type="InterPro" id="IPR029058">
    <property type="entry name" value="AB_hydrolase_fold"/>
</dbReference>
<dbReference type="InterPro" id="IPR002925">
    <property type="entry name" value="Dienelactn_hydro"/>
</dbReference>
<proteinExistence type="predicted"/>
<dbReference type="AlphaFoldDB" id="X0TVN4"/>
<name>X0TVN4_9ZZZZ</name>